<sequence length="98" mass="11019">MPACSLNTIWKYSQRWPTHLSPNLWCGQLIISLTTEASSSITSIHKPSLSSLTNHKFINKVDTVISHSSIYKKYGVVPRGMNWQNSAGTELHVDFICN</sequence>
<proteinExistence type="predicted"/>
<dbReference type="EMBL" id="JAHUTJ010074151">
    <property type="protein sequence ID" value="MED6293068.1"/>
    <property type="molecule type" value="Genomic_DNA"/>
</dbReference>
<gene>
    <name evidence="1" type="ORF">CHARACLAT_007024</name>
</gene>
<evidence type="ECO:0000313" key="1">
    <source>
        <dbReference type="EMBL" id="MED6293068.1"/>
    </source>
</evidence>
<organism evidence="1 2">
    <name type="scientific">Characodon lateralis</name>
    <dbReference type="NCBI Taxonomy" id="208331"/>
    <lineage>
        <taxon>Eukaryota</taxon>
        <taxon>Metazoa</taxon>
        <taxon>Chordata</taxon>
        <taxon>Craniata</taxon>
        <taxon>Vertebrata</taxon>
        <taxon>Euteleostomi</taxon>
        <taxon>Actinopterygii</taxon>
        <taxon>Neopterygii</taxon>
        <taxon>Teleostei</taxon>
        <taxon>Neoteleostei</taxon>
        <taxon>Acanthomorphata</taxon>
        <taxon>Ovalentaria</taxon>
        <taxon>Atherinomorphae</taxon>
        <taxon>Cyprinodontiformes</taxon>
        <taxon>Goodeidae</taxon>
        <taxon>Characodon</taxon>
    </lineage>
</organism>
<reference evidence="1 2" key="1">
    <citation type="submission" date="2021-06" db="EMBL/GenBank/DDBJ databases">
        <authorList>
            <person name="Palmer J.M."/>
        </authorList>
    </citation>
    <scope>NUCLEOTIDE SEQUENCE [LARGE SCALE GENOMIC DNA]</scope>
    <source>
        <strain evidence="1 2">CL_MEX2019</strain>
        <tissue evidence="1">Muscle</tissue>
    </source>
</reference>
<comment type="caution">
    <text evidence="1">The sequence shown here is derived from an EMBL/GenBank/DDBJ whole genome shotgun (WGS) entry which is preliminary data.</text>
</comment>
<keyword evidence="2" id="KW-1185">Reference proteome</keyword>
<name>A0ABU7F381_9TELE</name>
<protein>
    <submittedName>
        <fullName evidence="1">Uncharacterized protein</fullName>
    </submittedName>
</protein>
<evidence type="ECO:0000313" key="2">
    <source>
        <dbReference type="Proteomes" id="UP001352852"/>
    </source>
</evidence>
<dbReference type="Proteomes" id="UP001352852">
    <property type="component" value="Unassembled WGS sequence"/>
</dbReference>
<accession>A0ABU7F381</accession>